<feature type="domain" description="HTH tetR-type" evidence="5">
    <location>
        <begin position="6"/>
        <end position="66"/>
    </location>
</feature>
<name>A0A4P8EDI5_9RHOB</name>
<keyword evidence="1" id="KW-0805">Transcription regulation</keyword>
<sequence length="218" mass="24088">MSRPMQYDREEALGKAMLIFWQKGYHATSLKDLEKGLNMKPGSIYCAFSSKENLYLLALDLYVRRSVARFQAHMEQASSPLTGLAEHLRGFAREGIDDGARQVCMLTKTLVDVTSTAPDIAAQAKIHLMQIRQAFADAFASAKAAGELPVDADCMHLARRFQGAVTALRFELHLDTDQTDIAALAEDLAREVEAMRLSPPGTQLPLCAKHLAPSIRKE</sequence>
<protein>
    <submittedName>
        <fullName evidence="6">TetR/AcrR family transcriptional regulator</fullName>
    </submittedName>
</protein>
<dbReference type="Gene3D" id="1.10.357.10">
    <property type="entry name" value="Tetracycline Repressor, domain 2"/>
    <property type="match status" value="1"/>
</dbReference>
<gene>
    <name evidence="6" type="ORF">EOK75_02475</name>
</gene>
<dbReference type="InterPro" id="IPR001647">
    <property type="entry name" value="HTH_TetR"/>
</dbReference>
<accession>A0A4P8EDI5</accession>
<keyword evidence="2 4" id="KW-0238">DNA-binding</keyword>
<feature type="DNA-binding region" description="H-T-H motif" evidence="4">
    <location>
        <begin position="29"/>
        <end position="48"/>
    </location>
</feature>
<dbReference type="Gene3D" id="1.10.10.60">
    <property type="entry name" value="Homeodomain-like"/>
    <property type="match status" value="1"/>
</dbReference>
<dbReference type="KEGG" id="pseb:EOK75_02475"/>
<dbReference type="InterPro" id="IPR011075">
    <property type="entry name" value="TetR_C"/>
</dbReference>
<dbReference type="Proteomes" id="UP000298631">
    <property type="component" value="Chromosome"/>
</dbReference>
<evidence type="ECO:0000256" key="2">
    <source>
        <dbReference type="ARBA" id="ARBA00023125"/>
    </source>
</evidence>
<evidence type="ECO:0000256" key="1">
    <source>
        <dbReference type="ARBA" id="ARBA00023015"/>
    </source>
</evidence>
<dbReference type="RefSeq" id="WP_137192423.1">
    <property type="nucleotide sequence ID" value="NZ_CP039964.1"/>
</dbReference>
<dbReference type="PROSITE" id="PS50977">
    <property type="entry name" value="HTH_TETR_2"/>
    <property type="match status" value="1"/>
</dbReference>
<dbReference type="SUPFAM" id="SSF48498">
    <property type="entry name" value="Tetracyclin repressor-like, C-terminal domain"/>
    <property type="match status" value="1"/>
</dbReference>
<keyword evidence="7" id="KW-1185">Reference proteome</keyword>
<dbReference type="InterPro" id="IPR036271">
    <property type="entry name" value="Tet_transcr_reg_TetR-rel_C_sf"/>
</dbReference>
<dbReference type="InterPro" id="IPR009057">
    <property type="entry name" value="Homeodomain-like_sf"/>
</dbReference>
<dbReference type="PANTHER" id="PTHR47506:SF10">
    <property type="entry name" value="TRANSCRIPTIONAL REGULATORY PROTEIN"/>
    <property type="match status" value="1"/>
</dbReference>
<dbReference type="EMBL" id="CP039964">
    <property type="protein sequence ID" value="QCO54753.1"/>
    <property type="molecule type" value="Genomic_DNA"/>
</dbReference>
<reference evidence="6 7" key="1">
    <citation type="submission" date="2019-05" db="EMBL/GenBank/DDBJ databases">
        <title>Pseudorhodobacter turbinis sp. nov., isolated from the gut of the Korean turban shell.</title>
        <authorList>
            <person name="Jeong Y.-S."/>
            <person name="Kang W.-R."/>
            <person name="Bae J.-W."/>
        </authorList>
    </citation>
    <scope>NUCLEOTIDE SEQUENCE [LARGE SCALE GENOMIC DNA]</scope>
    <source>
        <strain evidence="6 7">S12M18</strain>
    </source>
</reference>
<dbReference type="Pfam" id="PF00440">
    <property type="entry name" value="TetR_N"/>
    <property type="match status" value="1"/>
</dbReference>
<dbReference type="Pfam" id="PF16925">
    <property type="entry name" value="TetR_C_13"/>
    <property type="match status" value="1"/>
</dbReference>
<keyword evidence="3" id="KW-0804">Transcription</keyword>
<proteinExistence type="predicted"/>
<dbReference type="GO" id="GO:0003677">
    <property type="term" value="F:DNA binding"/>
    <property type="evidence" value="ECO:0007669"/>
    <property type="project" value="UniProtKB-UniRule"/>
</dbReference>
<dbReference type="PANTHER" id="PTHR47506">
    <property type="entry name" value="TRANSCRIPTIONAL REGULATORY PROTEIN"/>
    <property type="match status" value="1"/>
</dbReference>
<evidence type="ECO:0000259" key="5">
    <source>
        <dbReference type="PROSITE" id="PS50977"/>
    </source>
</evidence>
<dbReference type="AlphaFoldDB" id="A0A4P8EDI5"/>
<evidence type="ECO:0000256" key="4">
    <source>
        <dbReference type="PROSITE-ProRule" id="PRU00335"/>
    </source>
</evidence>
<evidence type="ECO:0000313" key="7">
    <source>
        <dbReference type="Proteomes" id="UP000298631"/>
    </source>
</evidence>
<evidence type="ECO:0000313" key="6">
    <source>
        <dbReference type="EMBL" id="QCO54753.1"/>
    </source>
</evidence>
<dbReference type="OrthoDB" id="9779746at2"/>
<organism evidence="6 7">
    <name type="scientific">Pseudorhodobacter turbinis</name>
    <dbReference type="NCBI Taxonomy" id="2500533"/>
    <lineage>
        <taxon>Bacteria</taxon>
        <taxon>Pseudomonadati</taxon>
        <taxon>Pseudomonadota</taxon>
        <taxon>Alphaproteobacteria</taxon>
        <taxon>Rhodobacterales</taxon>
        <taxon>Paracoccaceae</taxon>
        <taxon>Pseudorhodobacter</taxon>
    </lineage>
</organism>
<dbReference type="SUPFAM" id="SSF46689">
    <property type="entry name" value="Homeodomain-like"/>
    <property type="match status" value="1"/>
</dbReference>
<evidence type="ECO:0000256" key="3">
    <source>
        <dbReference type="ARBA" id="ARBA00023163"/>
    </source>
</evidence>